<keyword evidence="2" id="KW-1185">Reference proteome</keyword>
<reference evidence="1 2" key="1">
    <citation type="submission" date="2016-11" db="EMBL/GenBank/DDBJ databases">
        <authorList>
            <person name="Jaros S."/>
            <person name="Januszkiewicz K."/>
            <person name="Wedrychowicz H."/>
        </authorList>
    </citation>
    <scope>NUCLEOTIDE SEQUENCE [LARGE SCALE GENOMIC DNA]</scope>
    <source>
        <strain evidence="1 2">DSM 8605</strain>
    </source>
</reference>
<dbReference type="RefSeq" id="WP_073337950.1">
    <property type="nucleotide sequence ID" value="NZ_FQXM01000007.1"/>
</dbReference>
<organism evidence="1 2">
    <name type="scientific">Clostridium grantii DSM 8605</name>
    <dbReference type="NCBI Taxonomy" id="1121316"/>
    <lineage>
        <taxon>Bacteria</taxon>
        <taxon>Bacillati</taxon>
        <taxon>Bacillota</taxon>
        <taxon>Clostridia</taxon>
        <taxon>Eubacteriales</taxon>
        <taxon>Clostridiaceae</taxon>
        <taxon>Clostridium</taxon>
    </lineage>
</organism>
<name>A0A1M5U8Q7_9CLOT</name>
<dbReference type="STRING" id="1121316.SAMN02745207_01644"/>
<dbReference type="AlphaFoldDB" id="A0A1M5U8Q7"/>
<gene>
    <name evidence="1" type="ORF">SAMN02745207_01644</name>
</gene>
<proteinExistence type="predicted"/>
<dbReference type="EMBL" id="FQXM01000007">
    <property type="protein sequence ID" value="SHH59364.1"/>
    <property type="molecule type" value="Genomic_DNA"/>
</dbReference>
<evidence type="ECO:0000313" key="1">
    <source>
        <dbReference type="EMBL" id="SHH59364.1"/>
    </source>
</evidence>
<sequence>MEFIQEKQLDKEFITFGRFYEVKYNNGEPQKCRSILEIRKRSCKDKLADTDNIDAVFVMMNPGGSKPKDEYIQKIKRTKEIELGKLLEIELVETIPDKTQYQLMRIMKHKDWKYVKVINLSDLREAKSKLFYDKVKNIEGFDKDYIHSIFSEKRKKELNSIFTTYKFYNVVVAWGVNTKLTNLIKLAMGSNKLNNSVGYNKSTDKRKVNFYYYHPLPRGIKKQKLWINEIIDKL</sequence>
<dbReference type="OrthoDB" id="8478178at2"/>
<protein>
    <recommendedName>
        <fullName evidence="3">DUF1643 domain-containing protein</fullName>
    </recommendedName>
</protein>
<accession>A0A1M5U8Q7</accession>
<dbReference type="Proteomes" id="UP000184447">
    <property type="component" value="Unassembled WGS sequence"/>
</dbReference>
<evidence type="ECO:0008006" key="3">
    <source>
        <dbReference type="Google" id="ProtNLM"/>
    </source>
</evidence>
<evidence type="ECO:0000313" key="2">
    <source>
        <dbReference type="Proteomes" id="UP000184447"/>
    </source>
</evidence>